<reference evidence="2 3" key="1">
    <citation type="submission" date="2018-04" db="EMBL/GenBank/DDBJ databases">
        <title>Genomic Encyclopedia of Archaeal and Bacterial Type Strains, Phase II (KMG-II): from individual species to whole genera.</title>
        <authorList>
            <person name="Goeker M."/>
        </authorList>
    </citation>
    <scope>NUCLEOTIDE SEQUENCE [LARGE SCALE GENOMIC DNA]</scope>
    <source>
        <strain evidence="2 3">DSM 25731</strain>
    </source>
</reference>
<name>A0A2T6C092_9FLAO</name>
<proteinExistence type="predicted"/>
<dbReference type="AlphaFoldDB" id="A0A2T6C092"/>
<dbReference type="Proteomes" id="UP000244090">
    <property type="component" value="Unassembled WGS sequence"/>
</dbReference>
<evidence type="ECO:0000313" key="3">
    <source>
        <dbReference type="Proteomes" id="UP000244090"/>
    </source>
</evidence>
<accession>A0A2T6C092</accession>
<evidence type="ECO:0000313" key="2">
    <source>
        <dbReference type="EMBL" id="PTX61732.1"/>
    </source>
</evidence>
<dbReference type="OrthoDB" id="9898031at2"/>
<sequence>MKTLKTICLVLFLMGFTSAIAQNPEKKAQKFTDNITKVLNLTAEESKGVYEIQLEKFSTAKKIRKMYADQPEIKKEKLKANGKNTYNKMKNLLGKEKMKAWNAYKKSKRN</sequence>
<gene>
    <name evidence="2" type="ORF">C8N46_104376</name>
</gene>
<organism evidence="2 3">
    <name type="scientific">Kordia periserrulae</name>
    <dbReference type="NCBI Taxonomy" id="701523"/>
    <lineage>
        <taxon>Bacteria</taxon>
        <taxon>Pseudomonadati</taxon>
        <taxon>Bacteroidota</taxon>
        <taxon>Flavobacteriia</taxon>
        <taxon>Flavobacteriales</taxon>
        <taxon>Flavobacteriaceae</taxon>
        <taxon>Kordia</taxon>
    </lineage>
</organism>
<keyword evidence="3" id="KW-1185">Reference proteome</keyword>
<comment type="caution">
    <text evidence="2">The sequence shown here is derived from an EMBL/GenBank/DDBJ whole genome shotgun (WGS) entry which is preliminary data.</text>
</comment>
<dbReference type="EMBL" id="QBKT01000004">
    <property type="protein sequence ID" value="PTX61732.1"/>
    <property type="molecule type" value="Genomic_DNA"/>
</dbReference>
<keyword evidence="1" id="KW-0732">Signal</keyword>
<dbReference type="RefSeq" id="WP_146169799.1">
    <property type="nucleotide sequence ID" value="NZ_QBKT01000004.1"/>
</dbReference>
<protein>
    <submittedName>
        <fullName evidence="2">Uncharacterized protein</fullName>
    </submittedName>
</protein>
<feature type="signal peptide" evidence="1">
    <location>
        <begin position="1"/>
        <end position="21"/>
    </location>
</feature>
<feature type="chain" id="PRO_5015763126" evidence="1">
    <location>
        <begin position="22"/>
        <end position="110"/>
    </location>
</feature>
<evidence type="ECO:0000256" key="1">
    <source>
        <dbReference type="SAM" id="SignalP"/>
    </source>
</evidence>